<feature type="transmembrane region" description="Helical" evidence="1">
    <location>
        <begin position="94"/>
        <end position="117"/>
    </location>
</feature>
<dbReference type="AlphaFoldDB" id="A0A9X1UYK4"/>
<dbReference type="Pfam" id="PF06724">
    <property type="entry name" value="DUF1206"/>
    <property type="match status" value="3"/>
</dbReference>
<accession>A0A9X1UYK4</accession>
<dbReference type="Proteomes" id="UP001139344">
    <property type="component" value="Unassembled WGS sequence"/>
</dbReference>
<feature type="transmembrane region" description="Helical" evidence="1">
    <location>
        <begin position="187"/>
        <end position="206"/>
    </location>
</feature>
<dbReference type="EMBL" id="JAJSON010000019">
    <property type="protein sequence ID" value="MCG9971683.1"/>
    <property type="molecule type" value="Genomic_DNA"/>
</dbReference>
<keyword evidence="1" id="KW-0812">Transmembrane</keyword>
<proteinExistence type="predicted"/>
<feature type="transmembrane region" description="Helical" evidence="1">
    <location>
        <begin position="12"/>
        <end position="33"/>
    </location>
</feature>
<keyword evidence="1" id="KW-0472">Membrane</keyword>
<gene>
    <name evidence="3" type="ORF">LU635_08550</name>
</gene>
<name>A0A9X1UYK4_9FLAO</name>
<keyword evidence="4" id="KW-1185">Reference proteome</keyword>
<sequence length="274" mass="29077">MSNKKENFARFGMAAKGGVYCIIGVLTALAAFGQGGEQTGGKGALKYLAEQSYGQILLIIMGIGLLGYVFWRFYQSFANPNGFEDNAKGYGKRVAFFISGLLYGGLAFYSFKMAFGGGSGDSKSMTGSLMSGPNGDTIAIIIGIGMAIKAIYDLYRAYSGKFREEVEETGMDHKEQKLLINAGKFGHTARGIVIALMAFLTLRSGLSSGNNIGTQTDAFSFIQNEFGSVALGIVAIGLVGYGVYMFIKAKYPAVSVASLRSKGGSSAKKTIDLK</sequence>
<evidence type="ECO:0000313" key="4">
    <source>
        <dbReference type="Proteomes" id="UP001139344"/>
    </source>
</evidence>
<protein>
    <submittedName>
        <fullName evidence="3">DUF1206 domain-containing protein</fullName>
    </submittedName>
</protein>
<feature type="domain" description="DUF1206" evidence="2">
    <location>
        <begin position="95"/>
        <end position="159"/>
    </location>
</feature>
<evidence type="ECO:0000256" key="1">
    <source>
        <dbReference type="SAM" id="Phobius"/>
    </source>
</evidence>
<feature type="transmembrane region" description="Helical" evidence="1">
    <location>
        <begin position="226"/>
        <end position="247"/>
    </location>
</feature>
<evidence type="ECO:0000313" key="3">
    <source>
        <dbReference type="EMBL" id="MCG9971683.1"/>
    </source>
</evidence>
<feature type="transmembrane region" description="Helical" evidence="1">
    <location>
        <begin position="137"/>
        <end position="155"/>
    </location>
</feature>
<feature type="domain" description="DUF1206" evidence="2">
    <location>
        <begin position="11"/>
        <end position="77"/>
    </location>
</feature>
<organism evidence="3 4">
    <name type="scientific">Christiangramia crocea</name>
    <dbReference type="NCBI Taxonomy" id="2904124"/>
    <lineage>
        <taxon>Bacteria</taxon>
        <taxon>Pseudomonadati</taxon>
        <taxon>Bacteroidota</taxon>
        <taxon>Flavobacteriia</taxon>
        <taxon>Flavobacteriales</taxon>
        <taxon>Flavobacteriaceae</taxon>
        <taxon>Christiangramia</taxon>
    </lineage>
</organism>
<evidence type="ECO:0000259" key="2">
    <source>
        <dbReference type="Pfam" id="PF06724"/>
    </source>
</evidence>
<dbReference type="RefSeq" id="WP_240098169.1">
    <property type="nucleotide sequence ID" value="NZ_JAJSON010000019.1"/>
</dbReference>
<keyword evidence="1" id="KW-1133">Transmembrane helix</keyword>
<comment type="caution">
    <text evidence="3">The sequence shown here is derived from an EMBL/GenBank/DDBJ whole genome shotgun (WGS) entry which is preliminary data.</text>
</comment>
<feature type="domain" description="DUF1206" evidence="2">
    <location>
        <begin position="185"/>
        <end position="251"/>
    </location>
</feature>
<feature type="transmembrane region" description="Helical" evidence="1">
    <location>
        <begin position="53"/>
        <end position="74"/>
    </location>
</feature>
<dbReference type="InterPro" id="IPR009597">
    <property type="entry name" value="DUF1206"/>
</dbReference>
<reference evidence="3" key="1">
    <citation type="submission" date="2021-12" db="EMBL/GenBank/DDBJ databases">
        <title>Description of Gramella crocea sp. nov., a new bacterium isolated from activated sludge.</title>
        <authorList>
            <person name="Zhang X."/>
        </authorList>
    </citation>
    <scope>NUCLEOTIDE SEQUENCE</scope>
    <source>
        <strain evidence="3">YB25</strain>
    </source>
</reference>